<name>X1QPX8_9ZZZZ</name>
<reference evidence="1" key="1">
    <citation type="journal article" date="2014" name="Front. Microbiol.">
        <title>High frequency of phylogenetically diverse reductive dehalogenase-homologous genes in deep subseafloor sedimentary metagenomes.</title>
        <authorList>
            <person name="Kawai M."/>
            <person name="Futagami T."/>
            <person name="Toyoda A."/>
            <person name="Takaki Y."/>
            <person name="Nishi S."/>
            <person name="Hori S."/>
            <person name="Arai W."/>
            <person name="Tsubouchi T."/>
            <person name="Morono Y."/>
            <person name="Uchiyama I."/>
            <person name="Ito T."/>
            <person name="Fujiyama A."/>
            <person name="Inagaki F."/>
            <person name="Takami H."/>
        </authorList>
    </citation>
    <scope>NUCLEOTIDE SEQUENCE</scope>
    <source>
        <strain evidence="1">Expedition CK06-06</strain>
    </source>
</reference>
<evidence type="ECO:0000313" key="1">
    <source>
        <dbReference type="EMBL" id="GAI45339.1"/>
    </source>
</evidence>
<protein>
    <submittedName>
        <fullName evidence="1">Uncharacterized protein</fullName>
    </submittedName>
</protein>
<sequence length="45" mass="5148">PIEKSVGVGVEKEMRTCLKREALVVHNSTRARQLIDGNDIYQHKK</sequence>
<comment type="caution">
    <text evidence="1">The sequence shown here is derived from an EMBL/GenBank/DDBJ whole genome shotgun (WGS) entry which is preliminary data.</text>
</comment>
<dbReference type="AlphaFoldDB" id="X1QPX8"/>
<proteinExistence type="predicted"/>
<gene>
    <name evidence="1" type="ORF">S06H3_47052</name>
</gene>
<dbReference type="EMBL" id="BARV01029514">
    <property type="protein sequence ID" value="GAI45339.1"/>
    <property type="molecule type" value="Genomic_DNA"/>
</dbReference>
<organism evidence="1">
    <name type="scientific">marine sediment metagenome</name>
    <dbReference type="NCBI Taxonomy" id="412755"/>
    <lineage>
        <taxon>unclassified sequences</taxon>
        <taxon>metagenomes</taxon>
        <taxon>ecological metagenomes</taxon>
    </lineage>
</organism>
<accession>X1QPX8</accession>
<feature type="non-terminal residue" evidence="1">
    <location>
        <position position="1"/>
    </location>
</feature>